<organism evidence="1 2">
    <name type="scientific">Streptomyces mirabilis</name>
    <dbReference type="NCBI Taxonomy" id="68239"/>
    <lineage>
        <taxon>Bacteria</taxon>
        <taxon>Bacillati</taxon>
        <taxon>Actinomycetota</taxon>
        <taxon>Actinomycetes</taxon>
        <taxon>Kitasatosporales</taxon>
        <taxon>Streptomycetaceae</taxon>
        <taxon>Streptomyces</taxon>
    </lineage>
</organism>
<name>A0A1I2QGF6_9ACTN</name>
<dbReference type="Proteomes" id="UP000181942">
    <property type="component" value="Unassembled WGS sequence"/>
</dbReference>
<dbReference type="EMBL" id="FONR01000018">
    <property type="protein sequence ID" value="SFG27492.1"/>
    <property type="molecule type" value="Genomic_DNA"/>
</dbReference>
<reference evidence="1 2" key="1">
    <citation type="submission" date="2016-10" db="EMBL/GenBank/DDBJ databases">
        <authorList>
            <person name="de Groot N.N."/>
        </authorList>
    </citation>
    <scope>NUCLEOTIDE SEQUENCE [LARGE SCALE GENOMIC DNA]</scope>
    <source>
        <strain evidence="1 2">OK461</strain>
    </source>
</reference>
<evidence type="ECO:0000313" key="1">
    <source>
        <dbReference type="EMBL" id="SFG27492.1"/>
    </source>
</evidence>
<sequence length="68" mass="7624">MEPVRLLGERVHPVTDWLVVYVACWLLSGTAHAASPREVAELRWVRLGEIQELVPGGLFAPVQAYLKE</sequence>
<dbReference type="RefSeq" id="WP_369679648.1">
    <property type="nucleotide sequence ID" value="NZ_FONR01000018.1"/>
</dbReference>
<gene>
    <name evidence="1" type="ORF">SAMN02787118_11835</name>
</gene>
<dbReference type="AlphaFoldDB" id="A0A1I2QGF6"/>
<dbReference type="InterPro" id="IPR015797">
    <property type="entry name" value="NUDIX_hydrolase-like_dom_sf"/>
</dbReference>
<evidence type="ECO:0000313" key="2">
    <source>
        <dbReference type="Proteomes" id="UP000181942"/>
    </source>
</evidence>
<proteinExistence type="predicted"/>
<protein>
    <submittedName>
        <fullName evidence="1">8-oxo-dGTP diphosphatase</fullName>
    </submittedName>
</protein>
<dbReference type="SUPFAM" id="SSF55811">
    <property type="entry name" value="Nudix"/>
    <property type="match status" value="1"/>
</dbReference>
<accession>A0A1I2QGF6</accession>